<dbReference type="Gene3D" id="1.10.10.10">
    <property type="entry name" value="Winged helix-like DNA-binding domain superfamily/Winged helix DNA-binding domain"/>
    <property type="match status" value="1"/>
</dbReference>
<dbReference type="InterPro" id="IPR036388">
    <property type="entry name" value="WH-like_DNA-bd_sf"/>
</dbReference>
<proteinExistence type="predicted"/>
<dbReference type="InterPro" id="IPR009057">
    <property type="entry name" value="Homeodomain-like_sf"/>
</dbReference>
<evidence type="ECO:0000259" key="5">
    <source>
        <dbReference type="PROSITE" id="PS51464"/>
    </source>
</evidence>
<protein>
    <submittedName>
        <fullName evidence="6">MurR/RpiR family transcriptional regulator</fullName>
    </submittedName>
</protein>
<dbReference type="RefSeq" id="WP_388011019.1">
    <property type="nucleotide sequence ID" value="NZ_JBHUEE010000015.1"/>
</dbReference>
<feature type="domain" description="SIS" evidence="5">
    <location>
        <begin position="126"/>
        <end position="266"/>
    </location>
</feature>
<organism evidence="6 7">
    <name type="scientific">Georgenia deserti</name>
    <dbReference type="NCBI Taxonomy" id="2093781"/>
    <lineage>
        <taxon>Bacteria</taxon>
        <taxon>Bacillati</taxon>
        <taxon>Actinomycetota</taxon>
        <taxon>Actinomycetes</taxon>
        <taxon>Micrococcales</taxon>
        <taxon>Bogoriellaceae</taxon>
        <taxon>Georgenia</taxon>
    </lineage>
</organism>
<dbReference type="PANTHER" id="PTHR30514:SF1">
    <property type="entry name" value="HTH-TYPE TRANSCRIPTIONAL REGULATOR HEXR-RELATED"/>
    <property type="match status" value="1"/>
</dbReference>
<dbReference type="EMBL" id="JBHUEE010000015">
    <property type="protein sequence ID" value="MFD1719867.1"/>
    <property type="molecule type" value="Genomic_DNA"/>
</dbReference>
<evidence type="ECO:0000256" key="1">
    <source>
        <dbReference type="ARBA" id="ARBA00023015"/>
    </source>
</evidence>
<sequence length="285" mass="29537">MSSVPVRLRGLLGQLSPATRRVAAHVLADPHAAAQSTITELAEQTGTSQSTIVRLCHETGLAGYREFRLALAADVARSDAETPTGITSDISPDDELATVVAKIAVADTRAVNQTAQALSVPDLEAVVVAVARARQIGIYGVGASGIVAADLEQKLRRIGLVAAAHTDIHLALTSAALLTGDDVAIGLSHSGTTSETVDALATARRAGAVTVAVTDAPRSPVAAAADRVLLTAAQETRFRSGATASRLAQLTVVDCLYVGVAQRTYAASRRALELTRDAVSHRRRT</sequence>
<reference evidence="7" key="1">
    <citation type="journal article" date="2019" name="Int. J. Syst. Evol. Microbiol.">
        <title>The Global Catalogue of Microorganisms (GCM) 10K type strain sequencing project: providing services to taxonomists for standard genome sequencing and annotation.</title>
        <authorList>
            <consortium name="The Broad Institute Genomics Platform"/>
            <consortium name="The Broad Institute Genome Sequencing Center for Infectious Disease"/>
            <person name="Wu L."/>
            <person name="Ma J."/>
        </authorList>
    </citation>
    <scope>NUCLEOTIDE SEQUENCE [LARGE SCALE GENOMIC DNA]</scope>
    <source>
        <strain evidence="7">JCM 17130</strain>
    </source>
</reference>
<keyword evidence="3" id="KW-0804">Transcription</keyword>
<dbReference type="InterPro" id="IPR046348">
    <property type="entry name" value="SIS_dom_sf"/>
</dbReference>
<name>A0ABW4L9F8_9MICO</name>
<evidence type="ECO:0000256" key="2">
    <source>
        <dbReference type="ARBA" id="ARBA00023125"/>
    </source>
</evidence>
<dbReference type="PANTHER" id="PTHR30514">
    <property type="entry name" value="GLUCOKINASE"/>
    <property type="match status" value="1"/>
</dbReference>
<dbReference type="Gene3D" id="3.40.50.10490">
    <property type="entry name" value="Glucose-6-phosphate isomerase like protein, domain 1"/>
    <property type="match status" value="1"/>
</dbReference>
<evidence type="ECO:0000259" key="4">
    <source>
        <dbReference type="PROSITE" id="PS51071"/>
    </source>
</evidence>
<keyword evidence="7" id="KW-1185">Reference proteome</keyword>
<dbReference type="SUPFAM" id="SSF53697">
    <property type="entry name" value="SIS domain"/>
    <property type="match status" value="1"/>
</dbReference>
<dbReference type="PROSITE" id="PS51071">
    <property type="entry name" value="HTH_RPIR"/>
    <property type="match status" value="1"/>
</dbReference>
<dbReference type="Pfam" id="PF01418">
    <property type="entry name" value="HTH_6"/>
    <property type="match status" value="1"/>
</dbReference>
<evidence type="ECO:0000313" key="6">
    <source>
        <dbReference type="EMBL" id="MFD1719867.1"/>
    </source>
</evidence>
<accession>A0ABW4L9F8</accession>
<dbReference type="CDD" id="cd05013">
    <property type="entry name" value="SIS_RpiR"/>
    <property type="match status" value="1"/>
</dbReference>
<dbReference type="InterPro" id="IPR000281">
    <property type="entry name" value="HTH_RpiR"/>
</dbReference>
<dbReference type="PROSITE" id="PS51464">
    <property type="entry name" value="SIS"/>
    <property type="match status" value="1"/>
</dbReference>
<keyword evidence="1" id="KW-0805">Transcription regulation</keyword>
<dbReference type="InterPro" id="IPR001347">
    <property type="entry name" value="SIS_dom"/>
</dbReference>
<dbReference type="InterPro" id="IPR047640">
    <property type="entry name" value="RpiR-like"/>
</dbReference>
<keyword evidence="2" id="KW-0238">DNA-binding</keyword>
<dbReference type="SUPFAM" id="SSF46689">
    <property type="entry name" value="Homeodomain-like"/>
    <property type="match status" value="1"/>
</dbReference>
<feature type="domain" description="HTH rpiR-type" evidence="4">
    <location>
        <begin position="2"/>
        <end position="78"/>
    </location>
</feature>
<gene>
    <name evidence="6" type="ORF">ACFSE6_18675</name>
</gene>
<dbReference type="Pfam" id="PF01380">
    <property type="entry name" value="SIS"/>
    <property type="match status" value="1"/>
</dbReference>
<dbReference type="InterPro" id="IPR035472">
    <property type="entry name" value="RpiR-like_SIS"/>
</dbReference>
<comment type="caution">
    <text evidence="6">The sequence shown here is derived from an EMBL/GenBank/DDBJ whole genome shotgun (WGS) entry which is preliminary data.</text>
</comment>
<dbReference type="Proteomes" id="UP001597277">
    <property type="component" value="Unassembled WGS sequence"/>
</dbReference>
<evidence type="ECO:0000313" key="7">
    <source>
        <dbReference type="Proteomes" id="UP001597277"/>
    </source>
</evidence>
<evidence type="ECO:0000256" key="3">
    <source>
        <dbReference type="ARBA" id="ARBA00023163"/>
    </source>
</evidence>